<feature type="domain" description="AMP-dependent synthetase/ligase" evidence="1">
    <location>
        <begin position="46"/>
        <end position="224"/>
    </location>
</feature>
<dbReference type="PANTHER" id="PTHR43201">
    <property type="entry name" value="ACYL-COA SYNTHETASE"/>
    <property type="match status" value="1"/>
</dbReference>
<dbReference type="SUPFAM" id="SSF56801">
    <property type="entry name" value="Acetyl-CoA synthetase-like"/>
    <property type="match status" value="1"/>
</dbReference>
<comment type="caution">
    <text evidence="3">The sequence shown here is derived from an EMBL/GenBank/DDBJ whole genome shotgun (WGS) entry which is preliminary data.</text>
</comment>
<feature type="domain" description="AMP-dependent synthetase/ligase" evidence="1">
    <location>
        <begin position="226"/>
        <end position="375"/>
    </location>
</feature>
<dbReference type="VEuPathDB" id="FungiDB:EYZ11_006116"/>
<proteinExistence type="predicted"/>
<dbReference type="GO" id="GO:0031956">
    <property type="term" value="F:medium-chain fatty acid-CoA ligase activity"/>
    <property type="evidence" value="ECO:0007669"/>
    <property type="project" value="TreeGrafter"/>
</dbReference>
<dbReference type="Gene3D" id="3.30.300.30">
    <property type="match status" value="1"/>
</dbReference>
<gene>
    <name evidence="3" type="ORF">EYZ11_006116</name>
</gene>
<dbReference type="InterPro" id="IPR025110">
    <property type="entry name" value="AMP-bd_C"/>
</dbReference>
<dbReference type="Proteomes" id="UP000308092">
    <property type="component" value="Unassembled WGS sequence"/>
</dbReference>
<evidence type="ECO:0000313" key="3">
    <source>
        <dbReference type="EMBL" id="THC94419.1"/>
    </source>
</evidence>
<dbReference type="InterPro" id="IPR000873">
    <property type="entry name" value="AMP-dep_synth/lig_dom"/>
</dbReference>
<dbReference type="GO" id="GO:0006631">
    <property type="term" value="P:fatty acid metabolic process"/>
    <property type="evidence" value="ECO:0007669"/>
    <property type="project" value="TreeGrafter"/>
</dbReference>
<accession>A0A4S3JGB0</accession>
<reference evidence="3 4" key="1">
    <citation type="submission" date="2019-03" db="EMBL/GenBank/DDBJ databases">
        <title>The genome sequence of a newly discovered highly antifungal drug resistant Aspergillus species, Aspergillus tanneri NIH 1004.</title>
        <authorList>
            <person name="Mounaud S."/>
            <person name="Singh I."/>
            <person name="Joardar V."/>
            <person name="Pakala S."/>
            <person name="Pakala S."/>
            <person name="Venepally P."/>
            <person name="Hoover J."/>
            <person name="Nierman W."/>
            <person name="Chung J."/>
            <person name="Losada L."/>
        </authorList>
    </citation>
    <scope>NUCLEOTIDE SEQUENCE [LARGE SCALE GENOMIC DNA]</scope>
    <source>
        <strain evidence="3 4">NIH1004</strain>
    </source>
</reference>
<sequence>MAAPNPAVQASAISPQGGIQVGESGEFIVNGPTVPSLQELSMGKMLQQQVDRRPEKLAVVSRWQKTSLTYQSLFDTSRDIAQALLMHGVRPTDRVIVLAGNSIEYVQLLFAVAGIGSVFTIINPTFTAEEVVSTVDFIDPKAIFMAERIGYRNNKNLLKELAAKQQRTSLIVQLGTSEKVSSNVLSWDEFRQIEPNGTQPGLHSVDQYWVEENPHAPLCIQFTSAHGGTTIIPSDVFNADSSLRACSEDGCTVIHAVPTMFQAMLDHSKTQALPLRLRLRTGIIAGASLSEILIQRLCDEFGLRGLAYAFGMTELSCVSFMTNPAKVCLLDDRSSVGTPLPHTSVKVVDSDLKTVPPGTRGELLVSGYLVFSEYYKNPQKTEEAIVKDAQGRRWLRTGDLVTLSDSGACVIVGRVKDMIKKGGENIAPADIEKVLEQHPDIAAAAVIGIPDTRWGETIGAYIQRGQNAQSELNAKDIKIWLRNRIAPHKIPDHVFWIGEEAGVPQELPVNATGKVLKTELSAIARDLLKGRSVLVA</sequence>
<evidence type="ECO:0000313" key="4">
    <source>
        <dbReference type="Proteomes" id="UP000308092"/>
    </source>
</evidence>
<organism evidence="3 4">
    <name type="scientific">Aspergillus tanneri</name>
    <dbReference type="NCBI Taxonomy" id="1220188"/>
    <lineage>
        <taxon>Eukaryota</taxon>
        <taxon>Fungi</taxon>
        <taxon>Dikarya</taxon>
        <taxon>Ascomycota</taxon>
        <taxon>Pezizomycotina</taxon>
        <taxon>Eurotiomycetes</taxon>
        <taxon>Eurotiomycetidae</taxon>
        <taxon>Eurotiales</taxon>
        <taxon>Aspergillaceae</taxon>
        <taxon>Aspergillus</taxon>
        <taxon>Aspergillus subgen. Circumdati</taxon>
    </lineage>
</organism>
<evidence type="ECO:0000259" key="2">
    <source>
        <dbReference type="Pfam" id="PF13193"/>
    </source>
</evidence>
<protein>
    <submittedName>
        <fullName evidence="3">Uncharacterized protein</fullName>
    </submittedName>
</protein>
<dbReference type="Gene3D" id="3.40.50.12780">
    <property type="entry name" value="N-terminal domain of ligase-like"/>
    <property type="match status" value="2"/>
</dbReference>
<dbReference type="PANTHER" id="PTHR43201:SF30">
    <property type="entry name" value="AMP-DEPENDENT SYNTHETASE_LIGASE DOMAIN-CONTAINING PROTEIN"/>
    <property type="match status" value="1"/>
</dbReference>
<dbReference type="EMBL" id="SOSA01000209">
    <property type="protein sequence ID" value="THC94419.1"/>
    <property type="molecule type" value="Genomic_DNA"/>
</dbReference>
<dbReference type="InterPro" id="IPR042099">
    <property type="entry name" value="ANL_N_sf"/>
</dbReference>
<dbReference type="Pfam" id="PF00501">
    <property type="entry name" value="AMP-binding"/>
    <property type="match status" value="2"/>
</dbReference>
<evidence type="ECO:0000259" key="1">
    <source>
        <dbReference type="Pfam" id="PF00501"/>
    </source>
</evidence>
<dbReference type="Pfam" id="PF13193">
    <property type="entry name" value="AMP-binding_C"/>
    <property type="match status" value="1"/>
</dbReference>
<name>A0A4S3JGB0_9EURO</name>
<keyword evidence="4" id="KW-1185">Reference proteome</keyword>
<dbReference type="AlphaFoldDB" id="A0A4S3JGB0"/>
<dbReference type="STRING" id="1220188.A0A4S3JGB0"/>
<dbReference type="InterPro" id="IPR045851">
    <property type="entry name" value="AMP-bd_C_sf"/>
</dbReference>
<feature type="domain" description="AMP-binding enzyme C-terminal" evidence="2">
    <location>
        <begin position="431"/>
        <end position="497"/>
    </location>
</feature>